<feature type="transmembrane region" description="Helical" evidence="10">
    <location>
        <begin position="91"/>
        <end position="109"/>
    </location>
</feature>
<keyword evidence="7" id="KW-0675">Receptor</keyword>
<evidence type="ECO:0000256" key="1">
    <source>
        <dbReference type="ARBA" id="ARBA00004598"/>
    </source>
</evidence>
<gene>
    <name evidence="12" type="ORF">cyUS28d</name>
</gene>
<dbReference type="InterPro" id="IPR000276">
    <property type="entry name" value="GPCR_Rhodpsn"/>
</dbReference>
<evidence type="ECO:0000256" key="7">
    <source>
        <dbReference type="ARBA" id="ARBA00023170"/>
    </source>
</evidence>
<keyword evidence="3 10" id="KW-0812">Transmembrane</keyword>
<dbReference type="InterPro" id="IPR017452">
    <property type="entry name" value="GPCR_Rhodpsn_7TM"/>
</dbReference>
<keyword evidence="2" id="KW-1043">Host membrane</keyword>
<evidence type="ECO:0000256" key="4">
    <source>
        <dbReference type="ARBA" id="ARBA00022989"/>
    </source>
</evidence>
<keyword evidence="4 10" id="KW-1133">Transmembrane helix</keyword>
<dbReference type="PANTHER" id="PTHR10489:SF955">
    <property type="entry name" value="CX3C CHEMOKINE RECEPTOR 1"/>
    <property type="match status" value="1"/>
</dbReference>
<evidence type="ECO:0000256" key="6">
    <source>
        <dbReference type="ARBA" id="ARBA00023136"/>
    </source>
</evidence>
<dbReference type="EMBL" id="JN227533">
    <property type="protein sequence ID" value="AEQ32338.1"/>
    <property type="molecule type" value="Genomic_DNA"/>
</dbReference>
<keyword evidence="2" id="KW-1032">Host cell membrane</keyword>
<reference evidence="12 13" key="1">
    <citation type="journal article" date="2011" name="J. Virol.">
        <title>Genomic sequencing and characterization of cynomolgus macaque cytomegalovirus.</title>
        <authorList>
            <person name="Marsh A.K."/>
            <person name="Willer D.O."/>
            <person name="Ambagala A.P."/>
            <person name="Dzamba M."/>
            <person name="Chan J.K."/>
            <person name="Pilon R."/>
            <person name="Fournier J."/>
            <person name="Sandstrom P."/>
            <person name="Brudno M."/>
            <person name="Macdonald K.S."/>
        </authorList>
    </citation>
    <scope>NUCLEOTIDE SEQUENCE [LARGE SCALE GENOMIC DNA]</scope>
    <source>
        <strain evidence="12 13">Ottawa</strain>
    </source>
</reference>
<dbReference type="Pfam" id="PF00001">
    <property type="entry name" value="7tm_1"/>
    <property type="match status" value="1"/>
</dbReference>
<keyword evidence="13" id="KW-1185">Reference proteome</keyword>
<dbReference type="GO" id="GO:0016020">
    <property type="term" value="C:membrane"/>
    <property type="evidence" value="ECO:0007669"/>
    <property type="project" value="InterPro"/>
</dbReference>
<protein>
    <submittedName>
        <fullName evidence="12">Membrane protein US28</fullName>
    </submittedName>
</protein>
<dbReference type="GO" id="GO:0020002">
    <property type="term" value="C:host cell plasma membrane"/>
    <property type="evidence" value="ECO:0007669"/>
    <property type="project" value="UniProtKB-SubCell"/>
</dbReference>
<dbReference type="Gene3D" id="1.20.1070.10">
    <property type="entry name" value="Rhodopsin 7-helix transmembrane proteins"/>
    <property type="match status" value="1"/>
</dbReference>
<keyword evidence="8" id="KW-0807">Transducer</keyword>
<feature type="transmembrane region" description="Helical" evidence="10">
    <location>
        <begin position="57"/>
        <end position="79"/>
    </location>
</feature>
<evidence type="ECO:0000256" key="9">
    <source>
        <dbReference type="SAM" id="MobiDB-lite"/>
    </source>
</evidence>
<dbReference type="GO" id="GO:0007204">
    <property type="term" value="P:positive regulation of cytosolic calcium ion concentration"/>
    <property type="evidence" value="ECO:0007669"/>
    <property type="project" value="TreeGrafter"/>
</dbReference>
<name>G8H0Z0_9BETA</name>
<accession>G8H0Z0</accession>
<evidence type="ECO:0000256" key="10">
    <source>
        <dbReference type="SAM" id="Phobius"/>
    </source>
</evidence>
<dbReference type="GO" id="GO:0006955">
    <property type="term" value="P:immune response"/>
    <property type="evidence" value="ECO:0007669"/>
    <property type="project" value="TreeGrafter"/>
</dbReference>
<feature type="transmembrane region" description="Helical" evidence="10">
    <location>
        <begin position="218"/>
        <end position="238"/>
    </location>
</feature>
<feature type="region of interest" description="Disordered" evidence="9">
    <location>
        <begin position="318"/>
        <end position="340"/>
    </location>
</feature>
<feature type="transmembrane region" description="Helical" evidence="10">
    <location>
        <begin position="267"/>
        <end position="287"/>
    </location>
</feature>
<dbReference type="GO" id="GO:0016493">
    <property type="term" value="F:C-C chemokine receptor activity"/>
    <property type="evidence" value="ECO:0007669"/>
    <property type="project" value="TreeGrafter"/>
</dbReference>
<evidence type="ECO:0000256" key="3">
    <source>
        <dbReference type="ARBA" id="ARBA00022692"/>
    </source>
</evidence>
<dbReference type="GO" id="GO:0019957">
    <property type="term" value="F:C-C chemokine binding"/>
    <property type="evidence" value="ECO:0007669"/>
    <property type="project" value="TreeGrafter"/>
</dbReference>
<evidence type="ECO:0000256" key="2">
    <source>
        <dbReference type="ARBA" id="ARBA00022511"/>
    </source>
</evidence>
<dbReference type="Proteomes" id="UP000174965">
    <property type="component" value="Segment"/>
</dbReference>
<feature type="transmembrane region" description="Helical" evidence="10">
    <location>
        <begin position="20"/>
        <end position="45"/>
    </location>
</feature>
<dbReference type="PROSITE" id="PS50262">
    <property type="entry name" value="G_PROTEIN_RECEP_F1_2"/>
    <property type="match status" value="1"/>
</dbReference>
<evidence type="ECO:0000256" key="8">
    <source>
        <dbReference type="ARBA" id="ARBA00023224"/>
    </source>
</evidence>
<evidence type="ECO:0000313" key="13">
    <source>
        <dbReference type="Proteomes" id="UP000174965"/>
    </source>
</evidence>
<dbReference type="GO" id="GO:0060326">
    <property type="term" value="P:cell chemotaxis"/>
    <property type="evidence" value="ECO:0007669"/>
    <property type="project" value="TreeGrafter"/>
</dbReference>
<dbReference type="PRINTS" id="PR00237">
    <property type="entry name" value="GPCRRHODOPSN"/>
</dbReference>
<dbReference type="InterPro" id="IPR050119">
    <property type="entry name" value="CCR1-9-like"/>
</dbReference>
<feature type="domain" description="G-protein coupled receptors family 1 profile" evidence="11">
    <location>
        <begin position="36"/>
        <end position="280"/>
    </location>
</feature>
<sequence>MNNISCNFNVTLNASAPSRYIAIAMYSIVICIGLIGNLLLCIVLVKKRKLRYSSDVYFLHASMADLVSTVMLPLWLHYVLNFAQLSREACISFSVTFYVPLFVQAWLLISIAMERYSNLVWMAPISVKTAFKHCIGTWIVSAFVASPYYAYRNSHDEHECILGNYTWHINEPLHTCMDVVIIVWTFLAPVLVTIIASVKMRRTTWGNPRLNEKNSDILVVLVVMTVFFWGPFNIMLVVDNILQRYYGNTINCDVEKVKHIMAMISEAIVYFRGITAPIIYVGISGRFREEIYSLFRRQPYSDLDPDANQFMIELTSQGRSRNRNARQSESNVPQPEECFW</sequence>
<evidence type="ECO:0000313" key="12">
    <source>
        <dbReference type="EMBL" id="AEQ32338.1"/>
    </source>
</evidence>
<keyword evidence="6 10" id="KW-0472">Membrane</keyword>
<feature type="transmembrane region" description="Helical" evidence="10">
    <location>
        <begin position="179"/>
        <end position="198"/>
    </location>
</feature>
<evidence type="ECO:0000259" key="11">
    <source>
        <dbReference type="PROSITE" id="PS50262"/>
    </source>
</evidence>
<keyword evidence="5" id="KW-0297">G-protein coupled receptor</keyword>
<dbReference type="PANTHER" id="PTHR10489">
    <property type="entry name" value="CELL ADHESION MOLECULE"/>
    <property type="match status" value="1"/>
</dbReference>
<dbReference type="SUPFAM" id="SSF81321">
    <property type="entry name" value="Family A G protein-coupled receptor-like"/>
    <property type="match status" value="1"/>
</dbReference>
<organism evidence="12 13">
    <name type="scientific">macacine betaherpesvirus 8</name>
    <dbReference type="NCBI Taxonomy" id="2560567"/>
    <lineage>
        <taxon>Viruses</taxon>
        <taxon>Duplodnaviria</taxon>
        <taxon>Heunggongvirae</taxon>
        <taxon>Peploviricota</taxon>
        <taxon>Herviviricetes</taxon>
        <taxon>Herpesvirales</taxon>
        <taxon>Orthoherpesviridae</taxon>
        <taxon>Betaherpesvirinae</taxon>
        <taxon>Cytomegalovirus</taxon>
        <taxon>Cytomegalovirus macacinebeta8</taxon>
    </lineage>
</organism>
<dbReference type="GO" id="GO:0019722">
    <property type="term" value="P:calcium-mediated signaling"/>
    <property type="evidence" value="ECO:0007669"/>
    <property type="project" value="TreeGrafter"/>
</dbReference>
<evidence type="ECO:0000256" key="5">
    <source>
        <dbReference type="ARBA" id="ARBA00023040"/>
    </source>
</evidence>
<proteinExistence type="predicted"/>
<comment type="subcellular location">
    <subcellularLocation>
        <location evidence="1">Host cell membrane</location>
        <topology evidence="1">Multi-pass membrane protein</topology>
    </subcellularLocation>
</comment>
<feature type="compositionally biased region" description="Polar residues" evidence="9">
    <location>
        <begin position="318"/>
        <end position="333"/>
    </location>
</feature>